<feature type="region of interest" description="Disordered" evidence="1">
    <location>
        <begin position="174"/>
        <end position="220"/>
    </location>
</feature>
<evidence type="ECO:0000256" key="1">
    <source>
        <dbReference type="SAM" id="MobiDB-lite"/>
    </source>
</evidence>
<keyword evidence="3" id="KW-1185">Reference proteome</keyword>
<sequence length="245" mass="27055">MSDEQENNQGPFPTSMLNAGGQDNELQYLRAGRFFAEKKFDEANHISACLLSKPGVGDFHRAGAHLILAYSLENYVFHAQEALRLYKSLPTDTEAMSKHRDKWIEKATEVLEIALEDDANLTYEEDDDVVKEMLEKELDADIQALVDRLVEQEDEMALGDQLESSAMFEGSLKHEGISDSDSDSKIDGLDDGDLGDDDLGDDYMEMTGGGNSMATSKGISARTTLGLSRGVFTPVDSQEHKSQPH</sequence>
<dbReference type="Proteomes" id="UP001583186">
    <property type="component" value="Unassembled WGS sequence"/>
</dbReference>
<reference evidence="2 3" key="1">
    <citation type="journal article" date="2024" name="IMA Fungus">
        <title>IMA Genome - F19 : A genome assembly and annotation guide to empower mycologists, including annotated draft genome sequences of Ceratocystis pirilliformis, Diaporthe australafricana, Fusarium ophioides, Paecilomyces lecythidis, and Sporothrix stenoceras.</title>
        <authorList>
            <person name="Aylward J."/>
            <person name="Wilson A.M."/>
            <person name="Visagie C.M."/>
            <person name="Spraker J."/>
            <person name="Barnes I."/>
            <person name="Buitendag C."/>
            <person name="Ceriani C."/>
            <person name="Del Mar Angel L."/>
            <person name="du Plessis D."/>
            <person name="Fuchs T."/>
            <person name="Gasser K."/>
            <person name="Kramer D."/>
            <person name="Li W."/>
            <person name="Munsamy K."/>
            <person name="Piso A."/>
            <person name="Price J.L."/>
            <person name="Sonnekus B."/>
            <person name="Thomas C."/>
            <person name="van der Nest A."/>
            <person name="van Dijk A."/>
            <person name="van Heerden A."/>
            <person name="van Vuuren N."/>
            <person name="Yilmaz N."/>
            <person name="Duong T.A."/>
            <person name="van der Merwe N.A."/>
            <person name="Wingfield M.J."/>
            <person name="Wingfield B.D."/>
        </authorList>
    </citation>
    <scope>NUCLEOTIDE SEQUENCE [LARGE SCALE GENOMIC DNA]</scope>
    <source>
        <strain evidence="2 3">CMW 5346</strain>
    </source>
</reference>
<feature type="region of interest" description="Disordered" evidence="1">
    <location>
        <begin position="1"/>
        <end position="20"/>
    </location>
</feature>
<evidence type="ECO:0000313" key="3">
    <source>
        <dbReference type="Proteomes" id="UP001583186"/>
    </source>
</evidence>
<feature type="compositionally biased region" description="Acidic residues" evidence="1">
    <location>
        <begin position="189"/>
        <end position="204"/>
    </location>
</feature>
<name>A0ABR3YIP9_9PEZI</name>
<organism evidence="2 3">
    <name type="scientific">Sporothrix stenoceras</name>
    <dbReference type="NCBI Taxonomy" id="5173"/>
    <lineage>
        <taxon>Eukaryota</taxon>
        <taxon>Fungi</taxon>
        <taxon>Dikarya</taxon>
        <taxon>Ascomycota</taxon>
        <taxon>Pezizomycotina</taxon>
        <taxon>Sordariomycetes</taxon>
        <taxon>Sordariomycetidae</taxon>
        <taxon>Ophiostomatales</taxon>
        <taxon>Ophiostomataceae</taxon>
        <taxon>Sporothrix</taxon>
    </lineage>
</organism>
<feature type="compositionally biased region" description="Basic and acidic residues" evidence="1">
    <location>
        <begin position="174"/>
        <end position="188"/>
    </location>
</feature>
<evidence type="ECO:0000313" key="2">
    <source>
        <dbReference type="EMBL" id="KAL1888151.1"/>
    </source>
</evidence>
<gene>
    <name evidence="2" type="ORF">Sste5346_009761</name>
</gene>
<dbReference type="EMBL" id="JAWCUI010000099">
    <property type="protein sequence ID" value="KAL1888151.1"/>
    <property type="molecule type" value="Genomic_DNA"/>
</dbReference>
<protein>
    <submittedName>
        <fullName evidence="2">Uncharacterized protein</fullName>
    </submittedName>
</protein>
<feature type="compositionally biased region" description="Polar residues" evidence="1">
    <location>
        <begin position="7"/>
        <end position="17"/>
    </location>
</feature>
<accession>A0ABR3YIP9</accession>
<comment type="caution">
    <text evidence="2">The sequence shown here is derived from an EMBL/GenBank/DDBJ whole genome shotgun (WGS) entry which is preliminary data.</text>
</comment>
<proteinExistence type="predicted"/>